<evidence type="ECO:0000313" key="7">
    <source>
        <dbReference type="EMBL" id="RCK20543.1"/>
    </source>
</evidence>
<comment type="caution">
    <text evidence="7">The sequence shown here is derived from an EMBL/GenBank/DDBJ whole genome shotgun (WGS) entry which is preliminary data.</text>
</comment>
<dbReference type="PIRSF" id="PIRSF001434">
    <property type="entry name" value="CGS"/>
    <property type="match status" value="1"/>
</dbReference>
<comment type="cofactor">
    <cofactor evidence="1 6">
        <name>pyridoxal 5'-phosphate</name>
        <dbReference type="ChEBI" id="CHEBI:597326"/>
    </cofactor>
</comment>
<dbReference type="EC" id="2.5.1.49" evidence="7"/>
<dbReference type="InterPro" id="IPR000277">
    <property type="entry name" value="Cys/Met-Metab_PyrdxlP-dep_enz"/>
</dbReference>
<evidence type="ECO:0000313" key="8">
    <source>
        <dbReference type="Proteomes" id="UP000253061"/>
    </source>
</evidence>
<name>A0A367V5W7_9PROT</name>
<dbReference type="InterPro" id="IPR015422">
    <property type="entry name" value="PyrdxlP-dep_Trfase_small"/>
</dbReference>
<evidence type="ECO:0000256" key="1">
    <source>
        <dbReference type="ARBA" id="ARBA00001933"/>
    </source>
</evidence>
<dbReference type="PANTHER" id="PTHR43797">
    <property type="entry name" value="HOMOCYSTEINE/CYSTEINE SYNTHASE"/>
    <property type="match status" value="1"/>
</dbReference>
<evidence type="ECO:0000256" key="6">
    <source>
        <dbReference type="RuleBase" id="RU362118"/>
    </source>
</evidence>
<organism evidence="7 8">
    <name type="scientific">Thalassospira profundimaris</name>
    <dbReference type="NCBI Taxonomy" id="502049"/>
    <lineage>
        <taxon>Bacteria</taxon>
        <taxon>Pseudomonadati</taxon>
        <taxon>Pseudomonadota</taxon>
        <taxon>Alphaproteobacteria</taxon>
        <taxon>Rhodospirillales</taxon>
        <taxon>Thalassospiraceae</taxon>
        <taxon>Thalassospira</taxon>
    </lineage>
</organism>
<feature type="modified residue" description="N6-(pyridoxal phosphate)lysine" evidence="5">
    <location>
        <position position="206"/>
    </location>
</feature>
<dbReference type="Gene3D" id="3.40.640.10">
    <property type="entry name" value="Type I PLP-dependent aspartate aminotransferase-like (Major domain)"/>
    <property type="match status" value="1"/>
</dbReference>
<evidence type="ECO:0000256" key="3">
    <source>
        <dbReference type="ARBA" id="ARBA00022679"/>
    </source>
</evidence>
<dbReference type="Proteomes" id="UP000253061">
    <property type="component" value="Unassembled WGS sequence"/>
</dbReference>
<dbReference type="AlphaFoldDB" id="A0A367V5W7"/>
<dbReference type="GO" id="GO:0030170">
    <property type="term" value="F:pyridoxal phosphate binding"/>
    <property type="evidence" value="ECO:0007669"/>
    <property type="project" value="InterPro"/>
</dbReference>
<dbReference type="EMBL" id="JPWB01000007">
    <property type="protein sequence ID" value="RCK20543.1"/>
    <property type="molecule type" value="Genomic_DNA"/>
</dbReference>
<dbReference type="GO" id="GO:0071269">
    <property type="term" value="P:L-homocysteine biosynthetic process"/>
    <property type="evidence" value="ECO:0007669"/>
    <property type="project" value="TreeGrafter"/>
</dbReference>
<dbReference type="FunFam" id="3.40.640.10:FF:000035">
    <property type="entry name" value="O-succinylhomoserine sulfhydrylase"/>
    <property type="match status" value="1"/>
</dbReference>
<sequence length="428" mass="46290">MSSTKPETIVLHAGYRAEPTTGSVAVPLYQTTSYQFRDTQHAADLFALKELGNIYTRLMNPTNDVLEQRVAALDGGAAAVALASGQAASTFAVLNIAQAGDNIVSSTDLYGGTWNLFANTFKQMGIEVRFADPSDPENFRRLADDKTRAFYAETLPNPKLQVFPIREVADIGDDLGIPLIVDNTAAPVICKPIEHGASIVMYSTTKFIAGHGTSVGGIVVDSGKFDWEKHAKRFPLLNEPDPSYHGAVWTEAVKPIGPVAYAIKLRCTLLRDVGAAASPFNSFQTIQGMETLPLRMERHCENAIKVADFLEAHPKVTKVIHPSKQDGEARRRADKYLKGGLGSLMGFELAGGKGAGEKFINSLELLYHVANIGDTRSLAIHPATTTHSQLSEEDRLSSGVTDGYVRLSIGIEHIDDILADLTQALDKA</sequence>
<dbReference type="PANTHER" id="PTHR43797:SF2">
    <property type="entry name" value="HOMOCYSTEINE_CYSTEINE SYNTHASE"/>
    <property type="match status" value="1"/>
</dbReference>
<dbReference type="InterPro" id="IPR015421">
    <property type="entry name" value="PyrdxlP-dep_Trfase_major"/>
</dbReference>
<keyword evidence="4 5" id="KW-0663">Pyridoxal phosphate</keyword>
<accession>A0A367V5W7</accession>
<dbReference type="Gene3D" id="3.90.1150.10">
    <property type="entry name" value="Aspartate Aminotransferase, domain 1"/>
    <property type="match status" value="1"/>
</dbReference>
<gene>
    <name evidence="7" type="ORF">TH6_15915</name>
</gene>
<evidence type="ECO:0000256" key="4">
    <source>
        <dbReference type="ARBA" id="ARBA00022898"/>
    </source>
</evidence>
<proteinExistence type="inferred from homology"/>
<dbReference type="GO" id="GO:0004124">
    <property type="term" value="F:cysteine synthase activity"/>
    <property type="evidence" value="ECO:0007669"/>
    <property type="project" value="TreeGrafter"/>
</dbReference>
<dbReference type="NCBIfam" id="TIGR01326">
    <property type="entry name" value="OAH_OAS_sulfhy"/>
    <property type="match status" value="1"/>
</dbReference>
<dbReference type="CDD" id="cd00614">
    <property type="entry name" value="CGS_like"/>
    <property type="match status" value="1"/>
</dbReference>
<dbReference type="GO" id="GO:0005737">
    <property type="term" value="C:cytoplasm"/>
    <property type="evidence" value="ECO:0007669"/>
    <property type="project" value="TreeGrafter"/>
</dbReference>
<evidence type="ECO:0000256" key="2">
    <source>
        <dbReference type="ARBA" id="ARBA00009077"/>
    </source>
</evidence>
<reference evidence="7 8" key="1">
    <citation type="submission" date="2014-07" db="EMBL/GenBank/DDBJ databases">
        <title>Draft genome sequence of Thalassospira profundimaris R8-17.</title>
        <authorList>
            <person name="Lai Q."/>
            <person name="Shao Z."/>
        </authorList>
    </citation>
    <scope>NUCLEOTIDE SEQUENCE [LARGE SCALE GENOMIC DNA]</scope>
    <source>
        <strain evidence="7 8">R8-17</strain>
    </source>
</reference>
<evidence type="ECO:0000256" key="5">
    <source>
        <dbReference type="PIRSR" id="PIRSR001434-2"/>
    </source>
</evidence>
<dbReference type="SUPFAM" id="SSF53383">
    <property type="entry name" value="PLP-dependent transferases"/>
    <property type="match status" value="1"/>
</dbReference>
<dbReference type="GO" id="GO:0003961">
    <property type="term" value="F:O-acetylhomoserine aminocarboxypropyltransferase activity"/>
    <property type="evidence" value="ECO:0007669"/>
    <property type="project" value="UniProtKB-EC"/>
</dbReference>
<dbReference type="InterPro" id="IPR015424">
    <property type="entry name" value="PyrdxlP-dep_Trfase"/>
</dbReference>
<dbReference type="GO" id="GO:0006535">
    <property type="term" value="P:cysteine biosynthetic process from serine"/>
    <property type="evidence" value="ECO:0007669"/>
    <property type="project" value="TreeGrafter"/>
</dbReference>
<dbReference type="Pfam" id="PF01053">
    <property type="entry name" value="Cys_Met_Meta_PP"/>
    <property type="match status" value="1"/>
</dbReference>
<dbReference type="GO" id="GO:0019346">
    <property type="term" value="P:transsulfuration"/>
    <property type="evidence" value="ECO:0007669"/>
    <property type="project" value="InterPro"/>
</dbReference>
<dbReference type="InterPro" id="IPR006235">
    <property type="entry name" value="OAc-hSer/O-AcSer_sulfhydrylase"/>
</dbReference>
<protein>
    <submittedName>
        <fullName evidence="7">O-acetylhomoserine aminocarboxypropyltransferase</fullName>
        <ecNumber evidence="7">2.5.1.49</ecNumber>
    </submittedName>
</protein>
<comment type="similarity">
    <text evidence="2 6">Belongs to the trans-sulfuration enzymes family.</text>
</comment>
<keyword evidence="3 7" id="KW-0808">Transferase</keyword>
<dbReference type="RefSeq" id="WP_062955249.1">
    <property type="nucleotide sequence ID" value="NZ_JPWB01000007.1"/>
</dbReference>